<gene>
    <name evidence="9" type="ORF">NL394_18225</name>
</gene>
<feature type="transmembrane region" description="Helical" evidence="8">
    <location>
        <begin position="144"/>
        <end position="162"/>
    </location>
</feature>
<comment type="subcellular location">
    <subcellularLocation>
        <location evidence="1">Endomembrane system</location>
        <topology evidence="1">Multi-pass membrane protein</topology>
    </subcellularLocation>
</comment>
<evidence type="ECO:0000256" key="8">
    <source>
        <dbReference type="SAM" id="Phobius"/>
    </source>
</evidence>
<protein>
    <submittedName>
        <fullName evidence="9">NCS2 family permease</fullName>
    </submittedName>
</protein>
<keyword evidence="4 8" id="KW-0812">Transmembrane</keyword>
<feature type="transmembrane region" description="Helical" evidence="8">
    <location>
        <begin position="168"/>
        <end position="186"/>
    </location>
</feature>
<comment type="similarity">
    <text evidence="2">Belongs to the nucleobase:cation symporter-2 (NCS2) (TC 2.A.40) family. Azg-like subfamily.</text>
</comment>
<evidence type="ECO:0000313" key="10">
    <source>
        <dbReference type="Proteomes" id="UP001163293"/>
    </source>
</evidence>
<feature type="transmembrane region" description="Helical" evidence="8">
    <location>
        <begin position="265"/>
        <end position="286"/>
    </location>
</feature>
<keyword evidence="3" id="KW-0813">Transport</keyword>
<name>A0AAX3EGE3_PAEUR</name>
<feature type="transmembrane region" description="Helical" evidence="8">
    <location>
        <begin position="463"/>
        <end position="494"/>
    </location>
</feature>
<dbReference type="RefSeq" id="WP_069696110.1">
    <property type="nucleotide sequence ID" value="NZ_CP043010.1"/>
</dbReference>
<feature type="transmembrane region" description="Helical" evidence="8">
    <location>
        <begin position="236"/>
        <end position="258"/>
    </location>
</feature>
<feature type="transmembrane region" description="Helical" evidence="8">
    <location>
        <begin position="198"/>
        <end position="216"/>
    </location>
</feature>
<keyword evidence="6 8" id="KW-0472">Membrane</keyword>
<sequence length="530" mass="54087">MADMEILDTADMQNTAEKQTAAEKQAALLPNGDKGAGHAAAHATTAPGAGNGKKPPNFLDKFFEISKRGSTLAREFRGGLVTFFTMAYIVILNPLILGGFTADNAPTDVAGGWLSAAQVGAVTGLTAGVMTIVFGLVANLPFGLAAGLGINSFLAVAVIQEVTWPEAMGLVVINGVLIVLFGATGARTAIFKAVPKELKAAITVGIGLFIAFIGFVDSGFVRPTKGGPPVQLGNDGSITSIPTLVFIVGLLVMGILVARKIQGGLLIGIVATTVLAAVAEAVFRIGPGSADNPGGWHLNTPVLSGQLVSVPDLSLVGQFDLFGSFARIGGLAATMLVFTLVFTNFFDAMGTMTGLAKSAGVAHKDGTFPKLKSAFIVEGMGAVVGGATSGSSNTVYIDSAAGIGEGARTGLASVVTGALFLGSMFFTPLTSVVPLEVAAAALVVVGAMMMAQIREIKFTKFAIALPAFLTIVTMPLTYSIANGIGVGFISFAVVNAASGKAKKVHPLMWVVTAGFVIYFARGPINALMGI</sequence>
<evidence type="ECO:0000313" key="9">
    <source>
        <dbReference type="EMBL" id="UYV96960.1"/>
    </source>
</evidence>
<keyword evidence="5 8" id="KW-1133">Transmembrane helix</keyword>
<evidence type="ECO:0000256" key="7">
    <source>
        <dbReference type="SAM" id="MobiDB-lite"/>
    </source>
</evidence>
<feature type="transmembrane region" description="Helical" evidence="8">
    <location>
        <begin position="76"/>
        <end position="96"/>
    </location>
</feature>
<evidence type="ECO:0000256" key="6">
    <source>
        <dbReference type="ARBA" id="ARBA00023136"/>
    </source>
</evidence>
<dbReference type="InterPro" id="IPR045018">
    <property type="entry name" value="Azg-like"/>
</dbReference>
<reference evidence="9" key="1">
    <citation type="submission" date="2022-07" db="EMBL/GenBank/DDBJ databases">
        <authorList>
            <person name="Wu T."/>
        </authorList>
    </citation>
    <scope>NUCLEOTIDE SEQUENCE</scope>
    <source>
        <strain evidence="9">SD-1</strain>
    </source>
</reference>
<feature type="compositionally biased region" description="Low complexity" evidence="7">
    <location>
        <begin position="37"/>
        <end position="48"/>
    </location>
</feature>
<evidence type="ECO:0000256" key="5">
    <source>
        <dbReference type="ARBA" id="ARBA00022989"/>
    </source>
</evidence>
<dbReference type="GO" id="GO:0005886">
    <property type="term" value="C:plasma membrane"/>
    <property type="evidence" value="ECO:0007669"/>
    <property type="project" value="TreeGrafter"/>
</dbReference>
<dbReference type="GO" id="GO:0005345">
    <property type="term" value="F:purine nucleobase transmembrane transporter activity"/>
    <property type="evidence" value="ECO:0007669"/>
    <property type="project" value="TreeGrafter"/>
</dbReference>
<feature type="transmembrane region" description="Helical" evidence="8">
    <location>
        <begin position="116"/>
        <end position="137"/>
    </location>
</feature>
<accession>A0AAX3EGE3</accession>
<dbReference type="PANTHER" id="PTHR43337:SF1">
    <property type="entry name" value="XANTHINE_URACIL PERMEASE C887.17-RELATED"/>
    <property type="match status" value="1"/>
</dbReference>
<dbReference type="Pfam" id="PF00860">
    <property type="entry name" value="Xan_ur_permease"/>
    <property type="match status" value="1"/>
</dbReference>
<dbReference type="GO" id="GO:0012505">
    <property type="term" value="C:endomembrane system"/>
    <property type="evidence" value="ECO:0007669"/>
    <property type="project" value="UniProtKB-SubCell"/>
</dbReference>
<dbReference type="AlphaFoldDB" id="A0AAX3EGE3"/>
<dbReference type="EMBL" id="CP101185">
    <property type="protein sequence ID" value="UYV96960.1"/>
    <property type="molecule type" value="Genomic_DNA"/>
</dbReference>
<feature type="transmembrane region" description="Helical" evidence="8">
    <location>
        <begin position="506"/>
        <end position="524"/>
    </location>
</feature>
<dbReference type="Proteomes" id="UP001163293">
    <property type="component" value="Chromosome"/>
</dbReference>
<dbReference type="PANTHER" id="PTHR43337">
    <property type="entry name" value="XANTHINE/URACIL PERMEASE C887.17-RELATED"/>
    <property type="match status" value="1"/>
</dbReference>
<evidence type="ECO:0000256" key="4">
    <source>
        <dbReference type="ARBA" id="ARBA00022692"/>
    </source>
</evidence>
<feature type="region of interest" description="Disordered" evidence="7">
    <location>
        <begin position="1"/>
        <end position="53"/>
    </location>
</feature>
<dbReference type="InterPro" id="IPR006043">
    <property type="entry name" value="NCS2"/>
</dbReference>
<keyword evidence="10" id="KW-1185">Reference proteome</keyword>
<evidence type="ECO:0000256" key="2">
    <source>
        <dbReference type="ARBA" id="ARBA00005697"/>
    </source>
</evidence>
<proteinExistence type="inferred from homology"/>
<feature type="transmembrane region" description="Helical" evidence="8">
    <location>
        <begin position="432"/>
        <end position="451"/>
    </location>
</feature>
<organism evidence="9 10">
    <name type="scientific">Paenarthrobacter ureafaciens</name>
    <dbReference type="NCBI Taxonomy" id="37931"/>
    <lineage>
        <taxon>Bacteria</taxon>
        <taxon>Bacillati</taxon>
        <taxon>Actinomycetota</taxon>
        <taxon>Actinomycetes</taxon>
        <taxon>Micrococcales</taxon>
        <taxon>Micrococcaceae</taxon>
        <taxon>Paenarthrobacter</taxon>
    </lineage>
</organism>
<evidence type="ECO:0000256" key="1">
    <source>
        <dbReference type="ARBA" id="ARBA00004127"/>
    </source>
</evidence>
<feature type="compositionally biased region" description="Low complexity" evidence="7">
    <location>
        <begin position="15"/>
        <end position="29"/>
    </location>
</feature>
<evidence type="ECO:0000256" key="3">
    <source>
        <dbReference type="ARBA" id="ARBA00022448"/>
    </source>
</evidence>
<feature type="transmembrane region" description="Helical" evidence="8">
    <location>
        <begin position="325"/>
        <end position="346"/>
    </location>
</feature>